<organism evidence="1 2">
    <name type="scientific">Novipirellula rosea</name>
    <dbReference type="NCBI Taxonomy" id="1031540"/>
    <lineage>
        <taxon>Bacteria</taxon>
        <taxon>Pseudomonadati</taxon>
        <taxon>Planctomycetota</taxon>
        <taxon>Planctomycetia</taxon>
        <taxon>Pirellulales</taxon>
        <taxon>Pirellulaceae</taxon>
        <taxon>Novipirellula</taxon>
    </lineage>
</organism>
<proteinExistence type="predicted"/>
<keyword evidence="2" id="KW-1185">Reference proteome</keyword>
<gene>
    <name evidence="1" type="ORF">GCM10023156_01830</name>
</gene>
<evidence type="ECO:0000313" key="2">
    <source>
        <dbReference type="Proteomes" id="UP001500840"/>
    </source>
</evidence>
<dbReference type="Gene3D" id="3.40.50.1240">
    <property type="entry name" value="Phosphoglycerate mutase-like"/>
    <property type="match status" value="1"/>
</dbReference>
<evidence type="ECO:0000313" key="1">
    <source>
        <dbReference type="EMBL" id="GAA4444019.1"/>
    </source>
</evidence>
<dbReference type="Proteomes" id="UP001500840">
    <property type="component" value="Unassembled WGS sequence"/>
</dbReference>
<dbReference type="InterPro" id="IPR029033">
    <property type="entry name" value="His_PPase_superfam"/>
</dbReference>
<protein>
    <submittedName>
        <fullName evidence="1">Histidine phosphatase family protein</fullName>
    </submittedName>
</protein>
<dbReference type="EMBL" id="BAABGA010000006">
    <property type="protein sequence ID" value="GAA4444019.1"/>
    <property type="molecule type" value="Genomic_DNA"/>
</dbReference>
<dbReference type="CDD" id="cd07067">
    <property type="entry name" value="HP_PGM_like"/>
    <property type="match status" value="1"/>
</dbReference>
<dbReference type="PANTHER" id="PTHR47623">
    <property type="entry name" value="OS09G0287300 PROTEIN"/>
    <property type="match status" value="1"/>
</dbReference>
<name>A0ABP8M3X9_9BACT</name>
<dbReference type="InterPro" id="IPR013078">
    <property type="entry name" value="His_Pase_superF_clade-1"/>
</dbReference>
<dbReference type="RefSeq" id="WP_345318537.1">
    <property type="nucleotide sequence ID" value="NZ_BAABGA010000006.1"/>
</dbReference>
<accession>A0ABP8M3X9</accession>
<comment type="caution">
    <text evidence="1">The sequence shown here is derived from an EMBL/GenBank/DDBJ whole genome shotgun (WGS) entry which is preliminary data.</text>
</comment>
<dbReference type="Pfam" id="PF00300">
    <property type="entry name" value="His_Phos_1"/>
    <property type="match status" value="1"/>
</dbReference>
<dbReference type="PANTHER" id="PTHR47623:SF1">
    <property type="entry name" value="OS09G0287300 PROTEIN"/>
    <property type="match status" value="1"/>
</dbReference>
<sequence length="173" mass="19302">MDDPSAEVSGMRRRLILMRHAKSDWADEGLSDHDRPLNKRGRRDAPQMAAWLREIDCLPDVVLSSSAVRTRETLELMQDSFRSDVIVSYSESLYLASPETICNVIASDSCDASTVMVLAHNPGMAYLVSQLAGQMVDMPTAAIAIFDVSITDWSKFRLSSPVKLEHFMRPKAL</sequence>
<reference evidence="2" key="1">
    <citation type="journal article" date="2019" name="Int. J. Syst. Evol. Microbiol.">
        <title>The Global Catalogue of Microorganisms (GCM) 10K type strain sequencing project: providing services to taxonomists for standard genome sequencing and annotation.</title>
        <authorList>
            <consortium name="The Broad Institute Genomics Platform"/>
            <consortium name="The Broad Institute Genome Sequencing Center for Infectious Disease"/>
            <person name="Wu L."/>
            <person name="Ma J."/>
        </authorList>
    </citation>
    <scope>NUCLEOTIDE SEQUENCE [LARGE SCALE GENOMIC DNA]</scope>
    <source>
        <strain evidence="2">JCM 17759</strain>
    </source>
</reference>
<dbReference type="SUPFAM" id="SSF53254">
    <property type="entry name" value="Phosphoglycerate mutase-like"/>
    <property type="match status" value="1"/>
</dbReference>
<dbReference type="SMART" id="SM00855">
    <property type="entry name" value="PGAM"/>
    <property type="match status" value="1"/>
</dbReference>